<dbReference type="EMBL" id="FNKD01000003">
    <property type="protein sequence ID" value="SDQ81841.1"/>
    <property type="molecule type" value="Genomic_DNA"/>
</dbReference>
<reference evidence="1 2" key="1">
    <citation type="submission" date="2016-10" db="EMBL/GenBank/DDBJ databases">
        <authorList>
            <person name="de Groot N.N."/>
        </authorList>
    </citation>
    <scope>NUCLEOTIDE SEQUENCE [LARGE SCALE GENOMIC DNA]</scope>
    <source>
        <strain evidence="1 2">CGMCC 1.10449</strain>
    </source>
</reference>
<dbReference type="STRING" id="553311.SAMN05216231_2651"/>
<proteinExistence type="predicted"/>
<name>A0A1H1DZB4_9BACI</name>
<dbReference type="RefSeq" id="WP_092493455.1">
    <property type="nucleotide sequence ID" value="NZ_FNKD01000003.1"/>
</dbReference>
<dbReference type="Proteomes" id="UP000199444">
    <property type="component" value="Unassembled WGS sequence"/>
</dbReference>
<dbReference type="AlphaFoldDB" id="A0A1H1DZB4"/>
<accession>A0A1H1DZB4</accession>
<dbReference type="PROSITE" id="PS51257">
    <property type="entry name" value="PROKAR_LIPOPROTEIN"/>
    <property type="match status" value="1"/>
</dbReference>
<gene>
    <name evidence="1" type="ORF">SAMN05216231_2651</name>
</gene>
<evidence type="ECO:0000313" key="2">
    <source>
        <dbReference type="Proteomes" id="UP000199444"/>
    </source>
</evidence>
<protein>
    <recommendedName>
        <fullName evidence="3">Lipoprotein</fullName>
    </recommendedName>
</protein>
<organism evidence="1 2">
    <name type="scientific">Virgibacillus salinus</name>
    <dbReference type="NCBI Taxonomy" id="553311"/>
    <lineage>
        <taxon>Bacteria</taxon>
        <taxon>Bacillati</taxon>
        <taxon>Bacillota</taxon>
        <taxon>Bacilli</taxon>
        <taxon>Bacillales</taxon>
        <taxon>Bacillaceae</taxon>
        <taxon>Virgibacillus</taxon>
    </lineage>
</organism>
<evidence type="ECO:0000313" key="1">
    <source>
        <dbReference type="EMBL" id="SDQ81841.1"/>
    </source>
</evidence>
<sequence>MKKRTYKFFVTALFVILLLILVSCTEKTETKTHDENIQTIEAVLQNNLTGPDDELKQILKGEGKLEALGQYEENLYKDYFADETSYQEYISSYGSVLWIEPIRNEYKLEVKNIEYEKSDSKEIIYNFSIELQYRKNGSESSEVETVNGQANLNEEHKIEDMLIRIEEPWSTFGG</sequence>
<keyword evidence="2" id="KW-1185">Reference proteome</keyword>
<evidence type="ECO:0008006" key="3">
    <source>
        <dbReference type="Google" id="ProtNLM"/>
    </source>
</evidence>